<dbReference type="InterPro" id="IPR036390">
    <property type="entry name" value="WH_DNA-bd_sf"/>
</dbReference>
<name>A0A075GM68_9EURY</name>
<dbReference type="Pfam" id="PF12802">
    <property type="entry name" value="MarR_2"/>
    <property type="match status" value="1"/>
</dbReference>
<dbReference type="InterPro" id="IPR011991">
    <property type="entry name" value="ArsR-like_HTH"/>
</dbReference>
<dbReference type="EMBL" id="KF900702">
    <property type="protein sequence ID" value="AIF04210.1"/>
    <property type="molecule type" value="Genomic_DNA"/>
</dbReference>
<evidence type="ECO:0000259" key="2">
    <source>
        <dbReference type="Pfam" id="PF24266"/>
    </source>
</evidence>
<dbReference type="CDD" id="cd00090">
    <property type="entry name" value="HTH_ARSR"/>
    <property type="match status" value="2"/>
</dbReference>
<dbReference type="PANTHER" id="PTHR36216">
    <property type="entry name" value="TRANSCRIPTIONAL REGULATOR, TRMB"/>
    <property type="match status" value="1"/>
</dbReference>
<dbReference type="InterPro" id="IPR000835">
    <property type="entry name" value="HTH_MarR-typ"/>
</dbReference>
<evidence type="ECO:0000259" key="1">
    <source>
        <dbReference type="Pfam" id="PF12802"/>
    </source>
</evidence>
<dbReference type="InterPro" id="IPR056504">
    <property type="entry name" value="HTH_HVO_0163_N"/>
</dbReference>
<dbReference type="GO" id="GO:0003700">
    <property type="term" value="F:DNA-binding transcription factor activity"/>
    <property type="evidence" value="ECO:0007669"/>
    <property type="project" value="InterPro"/>
</dbReference>
<sequence length="901" mass="99175">MRGRDSVSRLLIVGLAFILLAPLAFSSASADSDDIELVISISEPTTGADWYDGGESLSISISVKNSGATTQSIEYNPSCPVEIEILDKDDELFTSLREHRVCLEQRRAIDIPAGQTRSLDSFDWQWQNSSGAVINSGDVTINFNFESGLATHVQPIQFQRSPVLIENLVLQVNTAPPISGGLDYLSGESVYSHVSLTNSGSNPITIDADEGCMVTIQVNTMTTSNPPSMTDLECGSGTTLGIGESVPLGWLIWDFTSGGEQLESGLWSVEIATTGLSSLTSTFDATLAIGEPRPEALVEVAVSLLSDDDLDGIITDTDNIQVKTELVNSADVPAELQFNSSCLVSIQLISEEGMITKDSRLNDICETEFSELKIDPTSQYTIDQRMWSMNADSTCELNDGSYLMLVTIPEYGITTEHLINYDGSDSGPACLASMQDTSLAQFRVIDLLTNNPGTDQESITFQIQLENQVDLDIHWPQECRLAFTLQRIGESQPHQIWNEQCGETGGVMETIAAGNGIPFDPFTIEFGQLNQGTWSIFIETTGTPRFTTQLAHTWNPPLIEEEQNSEDESESEVADETIVQEDAILLSWMAEGSWQYVTTDFGGCWILIDVDDNEHAYSSTLVDNWKPLPNHRGAYWVEETVDTPTACYGWVSHIVVVEVLGEAQIASTDTNIDNEVASETPVISIPAAAPTIVALVASTSLLALIAGAVTKVEWIRLPATKYGLALLGLVRKTKESGGEYQRGRIVAYIELHRGIHFRALLGALEMSNGQLTHHLSVLESDERVWRRKDGRKVRYYPASIDSRTEDDDLPVPVLTPDPNSLQGKILQILDIHENEILNLSQKELSDKLETSQQLVSYHLKSLEDWGLVEKERVAMRYRYRLTDRALILLNSSDFPSLLDEA</sequence>
<reference evidence="3" key="1">
    <citation type="journal article" date="2014" name="Genome Biol. Evol.">
        <title>Pangenome evidence for extensive interdomain horizontal transfer affecting lineage core and shell genes in uncultured planktonic thaumarchaeota and euryarchaeota.</title>
        <authorList>
            <person name="Deschamps P."/>
            <person name="Zivanovic Y."/>
            <person name="Moreira D."/>
            <person name="Rodriguez-Valera F."/>
            <person name="Lopez-Garcia P."/>
        </authorList>
    </citation>
    <scope>NUCLEOTIDE SEQUENCE</scope>
</reference>
<dbReference type="InterPro" id="IPR036388">
    <property type="entry name" value="WH-like_DNA-bd_sf"/>
</dbReference>
<dbReference type="SUPFAM" id="SSF46785">
    <property type="entry name" value="Winged helix' DNA-binding domain"/>
    <property type="match status" value="2"/>
</dbReference>
<dbReference type="Gene3D" id="1.10.10.10">
    <property type="entry name" value="Winged helix-like DNA-binding domain superfamily/Winged helix DNA-binding domain"/>
    <property type="match status" value="2"/>
</dbReference>
<protein>
    <submittedName>
        <fullName evidence="3">Uncharacterized protein</fullName>
    </submittedName>
</protein>
<dbReference type="Gene3D" id="2.60.40.2360">
    <property type="entry name" value="Intracellular proteinase inhibitor BsuPI"/>
    <property type="match status" value="1"/>
</dbReference>
<proteinExistence type="predicted"/>
<dbReference type="PANTHER" id="PTHR36216:SF1">
    <property type="entry name" value="HTH ARSR-TYPE DOMAIN-CONTAINING PROTEIN"/>
    <property type="match status" value="1"/>
</dbReference>
<organism evidence="3">
    <name type="scientific">uncultured marine group II/III euryarchaeote KM3_172_D07</name>
    <dbReference type="NCBI Taxonomy" id="1457928"/>
    <lineage>
        <taxon>Archaea</taxon>
        <taxon>Methanobacteriati</taxon>
        <taxon>Methanobacteriota</taxon>
        <taxon>environmental samples</taxon>
    </lineage>
</organism>
<feature type="domain" description="HVO-0163 N-terminal HTH" evidence="2">
    <location>
        <begin position="741"/>
        <end position="802"/>
    </location>
</feature>
<dbReference type="AlphaFoldDB" id="A0A075GM68"/>
<feature type="domain" description="HTH marR-type" evidence="1">
    <location>
        <begin position="824"/>
        <end position="873"/>
    </location>
</feature>
<evidence type="ECO:0000313" key="3">
    <source>
        <dbReference type="EMBL" id="AIF04210.1"/>
    </source>
</evidence>
<dbReference type="Pfam" id="PF24266">
    <property type="entry name" value="HTH_HVO_0163_N"/>
    <property type="match status" value="1"/>
</dbReference>
<dbReference type="InterPro" id="IPR038144">
    <property type="entry name" value="IPI"/>
</dbReference>
<accession>A0A075GM68</accession>